<proteinExistence type="predicted"/>
<evidence type="ECO:0000313" key="2">
    <source>
        <dbReference type="Proteomes" id="UP001152622"/>
    </source>
</evidence>
<organism evidence="1 2">
    <name type="scientific">Synaphobranchus kaupii</name>
    <name type="common">Kaup's arrowtooth eel</name>
    <dbReference type="NCBI Taxonomy" id="118154"/>
    <lineage>
        <taxon>Eukaryota</taxon>
        <taxon>Metazoa</taxon>
        <taxon>Chordata</taxon>
        <taxon>Craniata</taxon>
        <taxon>Vertebrata</taxon>
        <taxon>Euteleostomi</taxon>
        <taxon>Actinopterygii</taxon>
        <taxon>Neopterygii</taxon>
        <taxon>Teleostei</taxon>
        <taxon>Anguilliformes</taxon>
        <taxon>Synaphobranchidae</taxon>
        <taxon>Synaphobranchus</taxon>
    </lineage>
</organism>
<accession>A0A9Q1EAD1</accession>
<protein>
    <submittedName>
        <fullName evidence="1">Uncharacterized protein</fullName>
    </submittedName>
</protein>
<evidence type="ECO:0000313" key="1">
    <source>
        <dbReference type="EMBL" id="KAJ8335153.1"/>
    </source>
</evidence>
<name>A0A9Q1EAD1_SYNKA</name>
<dbReference type="Proteomes" id="UP001152622">
    <property type="component" value="Chromosome 21"/>
</dbReference>
<sequence length="80" mass="9023">MFPLPHLSTTRPSLASFTIGYSKQVLRLRESEQEGAIWHTTAIITTFKLLFVTDFVGGKAEECGIDNWCLGVFCFPTIQR</sequence>
<dbReference type="EMBL" id="JAINUF010000021">
    <property type="protein sequence ID" value="KAJ8335153.1"/>
    <property type="molecule type" value="Genomic_DNA"/>
</dbReference>
<reference evidence="1" key="1">
    <citation type="journal article" date="2023" name="Science">
        <title>Genome structures resolve the early diversification of teleost fishes.</title>
        <authorList>
            <person name="Parey E."/>
            <person name="Louis A."/>
            <person name="Montfort J."/>
            <person name="Bouchez O."/>
            <person name="Roques C."/>
            <person name="Iampietro C."/>
            <person name="Lluch J."/>
            <person name="Castinel A."/>
            <person name="Donnadieu C."/>
            <person name="Desvignes T."/>
            <person name="Floi Bucao C."/>
            <person name="Jouanno E."/>
            <person name="Wen M."/>
            <person name="Mejri S."/>
            <person name="Dirks R."/>
            <person name="Jansen H."/>
            <person name="Henkel C."/>
            <person name="Chen W.J."/>
            <person name="Zahm M."/>
            <person name="Cabau C."/>
            <person name="Klopp C."/>
            <person name="Thompson A.W."/>
            <person name="Robinson-Rechavi M."/>
            <person name="Braasch I."/>
            <person name="Lecointre G."/>
            <person name="Bobe J."/>
            <person name="Postlethwait J.H."/>
            <person name="Berthelot C."/>
            <person name="Roest Crollius H."/>
            <person name="Guiguen Y."/>
        </authorList>
    </citation>
    <scope>NUCLEOTIDE SEQUENCE</scope>
    <source>
        <strain evidence="1">WJC10195</strain>
    </source>
</reference>
<dbReference type="AlphaFoldDB" id="A0A9Q1EAD1"/>
<keyword evidence="2" id="KW-1185">Reference proteome</keyword>
<gene>
    <name evidence="1" type="ORF">SKAU_G00407920</name>
</gene>
<comment type="caution">
    <text evidence="1">The sequence shown here is derived from an EMBL/GenBank/DDBJ whole genome shotgun (WGS) entry which is preliminary data.</text>
</comment>